<dbReference type="SUPFAM" id="SSF47954">
    <property type="entry name" value="Cyclin-like"/>
    <property type="match status" value="1"/>
</dbReference>
<accession>A0ABQ9JLI4</accession>
<evidence type="ECO:0000313" key="2">
    <source>
        <dbReference type="Proteomes" id="UP001162164"/>
    </source>
</evidence>
<dbReference type="InterPro" id="IPR036915">
    <property type="entry name" value="Cyclin-like_sf"/>
</dbReference>
<reference evidence="1" key="1">
    <citation type="journal article" date="2023" name="Insect Mol. Biol.">
        <title>Genome sequencing provides insights into the evolution of gene families encoding plant cell wall-degrading enzymes in longhorned beetles.</title>
        <authorList>
            <person name="Shin N.R."/>
            <person name="Okamura Y."/>
            <person name="Kirsch R."/>
            <person name="Pauchet Y."/>
        </authorList>
    </citation>
    <scope>NUCLEOTIDE SEQUENCE</scope>
    <source>
        <strain evidence="1">MMC_N1</strain>
    </source>
</reference>
<sequence length="136" mass="15460">MPGKHKNIADFTSLQLPVINYQIPHIQLTLSKLRSIKREMKKISHECNRTYQQTEWKLCAGASLILSSKLNDVKGEALKTVIEKARLRFALNRKELMASEFAVLVALEFGLHIPTHVKFTLTTSVCCMNRDCGFLT</sequence>
<dbReference type="PANTHER" id="PTHR22896">
    <property type="entry name" value="CDK5 AND ABL1 ENZYME SUBSTRATE 1"/>
    <property type="match status" value="1"/>
</dbReference>
<proteinExistence type="predicted"/>
<gene>
    <name evidence="1" type="ORF">NQ317_017485</name>
</gene>
<keyword evidence="2" id="KW-1185">Reference proteome</keyword>
<protein>
    <recommendedName>
        <fullName evidence="3">Cyclin N-terminal domain-containing protein</fullName>
    </recommendedName>
</protein>
<dbReference type="EMBL" id="JAPWTJ010000404">
    <property type="protein sequence ID" value="KAJ8978762.1"/>
    <property type="molecule type" value="Genomic_DNA"/>
</dbReference>
<evidence type="ECO:0000313" key="1">
    <source>
        <dbReference type="EMBL" id="KAJ8978762.1"/>
    </source>
</evidence>
<comment type="caution">
    <text evidence="1">The sequence shown here is derived from an EMBL/GenBank/DDBJ whole genome shotgun (WGS) entry which is preliminary data.</text>
</comment>
<dbReference type="InterPro" id="IPR012388">
    <property type="entry name" value="CABLES1/2"/>
</dbReference>
<name>A0ABQ9JLI4_9CUCU</name>
<dbReference type="Proteomes" id="UP001162164">
    <property type="component" value="Unassembled WGS sequence"/>
</dbReference>
<evidence type="ECO:0008006" key="3">
    <source>
        <dbReference type="Google" id="ProtNLM"/>
    </source>
</evidence>
<organism evidence="1 2">
    <name type="scientific">Molorchus minor</name>
    <dbReference type="NCBI Taxonomy" id="1323400"/>
    <lineage>
        <taxon>Eukaryota</taxon>
        <taxon>Metazoa</taxon>
        <taxon>Ecdysozoa</taxon>
        <taxon>Arthropoda</taxon>
        <taxon>Hexapoda</taxon>
        <taxon>Insecta</taxon>
        <taxon>Pterygota</taxon>
        <taxon>Neoptera</taxon>
        <taxon>Endopterygota</taxon>
        <taxon>Coleoptera</taxon>
        <taxon>Polyphaga</taxon>
        <taxon>Cucujiformia</taxon>
        <taxon>Chrysomeloidea</taxon>
        <taxon>Cerambycidae</taxon>
        <taxon>Lamiinae</taxon>
        <taxon>Monochamini</taxon>
        <taxon>Molorchus</taxon>
    </lineage>
</organism>
<dbReference type="PANTHER" id="PTHR22896:SF0">
    <property type="entry name" value="CYCLIN N-TERMINAL DOMAIN-CONTAINING PROTEIN"/>
    <property type="match status" value="1"/>
</dbReference>